<evidence type="ECO:0000313" key="2">
    <source>
        <dbReference type="EMBL" id="KFD46070.1"/>
    </source>
</evidence>
<dbReference type="Proteomes" id="UP000030764">
    <property type="component" value="Unassembled WGS sequence"/>
</dbReference>
<keyword evidence="1" id="KW-0472">Membrane</keyword>
<evidence type="ECO:0000256" key="1">
    <source>
        <dbReference type="SAM" id="Phobius"/>
    </source>
</evidence>
<protein>
    <submittedName>
        <fullName evidence="2">Uncharacterized protein</fullName>
    </submittedName>
</protein>
<name>A0A085LM74_9BILA</name>
<gene>
    <name evidence="2" type="ORF">M513_13056</name>
</gene>
<dbReference type="EMBL" id="KL363396">
    <property type="protein sequence ID" value="KFD46070.1"/>
    <property type="molecule type" value="Genomic_DNA"/>
</dbReference>
<accession>A0A085LM74</accession>
<organism evidence="2 3">
    <name type="scientific">Trichuris suis</name>
    <name type="common">pig whipworm</name>
    <dbReference type="NCBI Taxonomy" id="68888"/>
    <lineage>
        <taxon>Eukaryota</taxon>
        <taxon>Metazoa</taxon>
        <taxon>Ecdysozoa</taxon>
        <taxon>Nematoda</taxon>
        <taxon>Enoplea</taxon>
        <taxon>Dorylaimia</taxon>
        <taxon>Trichinellida</taxon>
        <taxon>Trichuridae</taxon>
        <taxon>Trichuris</taxon>
    </lineage>
</organism>
<feature type="transmembrane region" description="Helical" evidence="1">
    <location>
        <begin position="13"/>
        <end position="37"/>
    </location>
</feature>
<keyword evidence="1" id="KW-0812">Transmembrane</keyword>
<dbReference type="AlphaFoldDB" id="A0A085LM74"/>
<reference evidence="2 3" key="1">
    <citation type="journal article" date="2014" name="Nat. Genet.">
        <title>Genome and transcriptome of the porcine whipworm Trichuris suis.</title>
        <authorList>
            <person name="Jex A.R."/>
            <person name="Nejsum P."/>
            <person name="Schwarz E.M."/>
            <person name="Hu L."/>
            <person name="Young N.D."/>
            <person name="Hall R.S."/>
            <person name="Korhonen P.K."/>
            <person name="Liao S."/>
            <person name="Thamsborg S."/>
            <person name="Xia J."/>
            <person name="Xu P."/>
            <person name="Wang S."/>
            <person name="Scheerlinck J.P."/>
            <person name="Hofmann A."/>
            <person name="Sternberg P.W."/>
            <person name="Wang J."/>
            <person name="Gasser R.B."/>
        </authorList>
    </citation>
    <scope>NUCLEOTIDE SEQUENCE [LARGE SCALE GENOMIC DNA]</scope>
    <source>
        <strain evidence="2">DCEP-RM93M</strain>
    </source>
</reference>
<sequence length="71" mass="7900">MIGGGESTKVYELAMLFSLPSFIFSPILFPSTLYCYFSMSGPSCYKHLYLKEHARRCSASLSMVECGDDGQ</sequence>
<keyword evidence="1" id="KW-1133">Transmembrane helix</keyword>
<evidence type="ECO:0000313" key="3">
    <source>
        <dbReference type="Proteomes" id="UP000030764"/>
    </source>
</evidence>
<proteinExistence type="predicted"/>
<keyword evidence="3" id="KW-1185">Reference proteome</keyword>